<dbReference type="OrthoDB" id="288162at2"/>
<keyword evidence="2" id="KW-1185">Reference proteome</keyword>
<name>A0A517NDJ5_9BACT</name>
<proteinExistence type="predicted"/>
<dbReference type="Proteomes" id="UP000318538">
    <property type="component" value="Chromosome"/>
</dbReference>
<protein>
    <recommendedName>
        <fullName evidence="3">DUF2190 family protein</fullName>
    </recommendedName>
</protein>
<evidence type="ECO:0000313" key="2">
    <source>
        <dbReference type="Proteomes" id="UP000318538"/>
    </source>
</evidence>
<organism evidence="1 2">
    <name type="scientific">Rubripirellula lacrimiformis</name>
    <dbReference type="NCBI Taxonomy" id="1930273"/>
    <lineage>
        <taxon>Bacteria</taxon>
        <taxon>Pseudomonadati</taxon>
        <taxon>Planctomycetota</taxon>
        <taxon>Planctomycetia</taxon>
        <taxon>Pirellulales</taxon>
        <taxon>Pirellulaceae</taxon>
        <taxon>Rubripirellula</taxon>
    </lineage>
</organism>
<dbReference type="InterPro" id="IPR011231">
    <property type="entry name" value="Phage_VT1-Sakai_H0018"/>
</dbReference>
<evidence type="ECO:0008006" key="3">
    <source>
        <dbReference type="Google" id="ProtNLM"/>
    </source>
</evidence>
<dbReference type="AlphaFoldDB" id="A0A517NDJ5"/>
<sequence>MSAAEFVQEGAAVDYTPDADLPAGSVVVQGELVGITKHDIKANVLGAISVEGVFDVAKDPAISVSAGAKVYWDATAGQSVTTATGNKLLGKAVLSAGTNTPTVRVRLSQ</sequence>
<reference evidence="1 2" key="1">
    <citation type="submission" date="2019-02" db="EMBL/GenBank/DDBJ databases">
        <title>Deep-cultivation of Planctomycetes and their phenomic and genomic characterization uncovers novel biology.</title>
        <authorList>
            <person name="Wiegand S."/>
            <person name="Jogler M."/>
            <person name="Boedeker C."/>
            <person name="Pinto D."/>
            <person name="Vollmers J."/>
            <person name="Rivas-Marin E."/>
            <person name="Kohn T."/>
            <person name="Peeters S.H."/>
            <person name="Heuer A."/>
            <person name="Rast P."/>
            <person name="Oberbeckmann S."/>
            <person name="Bunk B."/>
            <person name="Jeske O."/>
            <person name="Meyerdierks A."/>
            <person name="Storesund J.E."/>
            <person name="Kallscheuer N."/>
            <person name="Luecker S."/>
            <person name="Lage O.M."/>
            <person name="Pohl T."/>
            <person name="Merkel B.J."/>
            <person name="Hornburger P."/>
            <person name="Mueller R.-W."/>
            <person name="Bruemmer F."/>
            <person name="Labrenz M."/>
            <person name="Spormann A.M."/>
            <person name="Op den Camp H."/>
            <person name="Overmann J."/>
            <person name="Amann R."/>
            <person name="Jetten M.S.M."/>
            <person name="Mascher T."/>
            <person name="Medema M.H."/>
            <person name="Devos D.P."/>
            <person name="Kaster A.-K."/>
            <person name="Ovreas L."/>
            <person name="Rohde M."/>
            <person name="Galperin M.Y."/>
            <person name="Jogler C."/>
        </authorList>
    </citation>
    <scope>NUCLEOTIDE SEQUENCE [LARGE SCALE GENOMIC DNA]</scope>
    <source>
        <strain evidence="1 2">K22_7</strain>
    </source>
</reference>
<dbReference type="PIRSF" id="PIRSF030771">
    <property type="entry name" value="UCP030771"/>
    <property type="match status" value="1"/>
</dbReference>
<accession>A0A517NDJ5</accession>
<dbReference type="RefSeq" id="WP_145171165.1">
    <property type="nucleotide sequence ID" value="NZ_CP036525.1"/>
</dbReference>
<gene>
    <name evidence="1" type="ORF">K227x_35910</name>
</gene>
<dbReference type="EMBL" id="CP036525">
    <property type="protein sequence ID" value="QDT05192.1"/>
    <property type="molecule type" value="Genomic_DNA"/>
</dbReference>
<evidence type="ECO:0000313" key="1">
    <source>
        <dbReference type="EMBL" id="QDT05192.1"/>
    </source>
</evidence>
<dbReference type="KEGG" id="rlc:K227x_35910"/>
<dbReference type="Pfam" id="PF09956">
    <property type="entry name" value="Phage_cement_2"/>
    <property type="match status" value="1"/>
</dbReference>